<dbReference type="Gene3D" id="3.40.50.1000">
    <property type="entry name" value="HAD superfamily/HAD-like"/>
    <property type="match status" value="1"/>
</dbReference>
<keyword evidence="2" id="KW-1185">Reference proteome</keyword>
<dbReference type="AlphaFoldDB" id="A0A1I3ZKG0"/>
<protein>
    <submittedName>
        <fullName evidence="1">HAD-superfamily phosphatase, subfamily IIIC/FkbH-like domain-containing protein</fullName>
    </submittedName>
</protein>
<dbReference type="STRING" id="1123062.SAMN02745775_102555"/>
<dbReference type="InterPro" id="IPR023214">
    <property type="entry name" value="HAD_sf"/>
</dbReference>
<proteinExistence type="predicted"/>
<dbReference type="InterPro" id="IPR010037">
    <property type="entry name" value="FkbH_domain"/>
</dbReference>
<dbReference type="InterPro" id="IPR036514">
    <property type="entry name" value="SGNH_hydro_sf"/>
</dbReference>
<dbReference type="InterPro" id="IPR010033">
    <property type="entry name" value="HAD_SF_ppase_IIIC"/>
</dbReference>
<name>A0A1I3ZKG0_9PROT</name>
<dbReference type="OrthoDB" id="323926at2"/>
<dbReference type="Proteomes" id="UP000199473">
    <property type="component" value="Unassembled WGS sequence"/>
</dbReference>
<reference evidence="1 2" key="1">
    <citation type="submission" date="2016-10" db="EMBL/GenBank/DDBJ databases">
        <authorList>
            <person name="de Groot N.N."/>
        </authorList>
    </citation>
    <scope>NUCLEOTIDE SEQUENCE [LARGE SCALE GENOMIC DNA]</scope>
    <source>
        <strain evidence="1 2">DSM 19981</strain>
    </source>
</reference>
<dbReference type="InterPro" id="IPR036412">
    <property type="entry name" value="HAD-like_sf"/>
</dbReference>
<dbReference type="Gene3D" id="3.40.50.1110">
    <property type="entry name" value="SGNH hydrolase"/>
    <property type="match status" value="1"/>
</dbReference>
<dbReference type="GO" id="GO:0016788">
    <property type="term" value="F:hydrolase activity, acting on ester bonds"/>
    <property type="evidence" value="ECO:0007669"/>
    <property type="project" value="UniProtKB-ARBA"/>
</dbReference>
<accession>A0A1I3ZKG0</accession>
<dbReference type="EMBL" id="FOSQ01000002">
    <property type="protein sequence ID" value="SFK44525.1"/>
    <property type="molecule type" value="Genomic_DNA"/>
</dbReference>
<dbReference type="SUPFAM" id="SSF56784">
    <property type="entry name" value="HAD-like"/>
    <property type="match status" value="1"/>
</dbReference>
<gene>
    <name evidence="1" type="ORF">SAMN02745775_102555</name>
</gene>
<organism evidence="1 2">
    <name type="scientific">Falsiroseomonas stagni DSM 19981</name>
    <dbReference type="NCBI Taxonomy" id="1123062"/>
    <lineage>
        <taxon>Bacteria</taxon>
        <taxon>Pseudomonadati</taxon>
        <taxon>Pseudomonadota</taxon>
        <taxon>Alphaproteobacteria</taxon>
        <taxon>Acetobacterales</taxon>
        <taxon>Roseomonadaceae</taxon>
        <taxon>Falsiroseomonas</taxon>
    </lineage>
</organism>
<evidence type="ECO:0000313" key="1">
    <source>
        <dbReference type="EMBL" id="SFK44525.1"/>
    </source>
</evidence>
<evidence type="ECO:0000313" key="2">
    <source>
        <dbReference type="Proteomes" id="UP000199473"/>
    </source>
</evidence>
<sequence>MESGADILYRNIVEEGRVRMPLDTMDRTRVKDGIARARAAVAEGDVPAALAILRATIGAETDFLDQLRAARLTSGIDGAAHGLRPLRLAIAGATTLDHLIPPLQLWLTLAGFAPAIHLAPFDTATASILDPGSELHAFRPDLVWLFTTHRDHDLALAPGATPDAVRAAVSRAVAARVALWDALRARGCLVMENNAPVPADDAAGNLSGAASWGGRTALRLLNAELAFAAPSGVVLFDLDHVAARHGRRAWHDPRYWFHSKHAVAPDATGVLAHAAARLIAGARGLARKCLVLDLDNTLWGGVIGDDGLAGIALGSGAAGEAFVAFQAHVKALKDRGIILAACSKNEPETAALPFRDHPDTVLRLEDFAVFRAGWGNKADAVRDIATTLDIGLDALVFIDDNPMERDIVRQHLPDVAVPEMPEDPAHYIAALEAGAWFEATGFNAEDAARTRLYAENAQRAEHRASFVDMQGYLASLEMVATTGGADAFHLPRIAQLIGKSNQFHLTGTRPTEAEIAALARDPAWTVLHIRLRDRFGDNGLIAALLLHQQGPDLLVHTWAMSCRVLARGMEEFTANLILRDARRRGCTRILGRFVPSAKNQLVAGLYSRLGFTLAGEEQGASLFAAPADRDPWPTMVHHDA</sequence>
<dbReference type="NCBIfam" id="TIGR01681">
    <property type="entry name" value="HAD-SF-IIIC"/>
    <property type="match status" value="1"/>
</dbReference>
<dbReference type="NCBIfam" id="TIGR01686">
    <property type="entry name" value="FkbH"/>
    <property type="match status" value="1"/>
</dbReference>